<dbReference type="AlphaFoldDB" id="A0AAV7RN22"/>
<dbReference type="Proteomes" id="UP001066276">
    <property type="component" value="Chromosome 5"/>
</dbReference>
<evidence type="ECO:0000313" key="2">
    <source>
        <dbReference type="Proteomes" id="UP001066276"/>
    </source>
</evidence>
<comment type="caution">
    <text evidence="1">The sequence shown here is derived from an EMBL/GenBank/DDBJ whole genome shotgun (WGS) entry which is preliminary data.</text>
</comment>
<name>A0AAV7RN22_PLEWA</name>
<sequence length="162" mass="17793">MAAATETSAQIVILDSDEKVEAYSVEHASIIRPDGLNELNLNVPRGENCLTLRKCTGSVGEEMVREIIMNQALISQGADNMWCFTGLEDEALNYDEEKELDEGEIVNKPLGAKLDVSIGQGRETVANKMRSFGVLQELIPRMIQWDQTSDMGGAEIGDPVYS</sequence>
<keyword evidence="2" id="KW-1185">Reference proteome</keyword>
<accession>A0AAV7RN22</accession>
<protein>
    <submittedName>
        <fullName evidence="1">Uncharacterized protein</fullName>
    </submittedName>
</protein>
<dbReference type="EMBL" id="JANPWB010000009">
    <property type="protein sequence ID" value="KAJ1153886.1"/>
    <property type="molecule type" value="Genomic_DNA"/>
</dbReference>
<reference evidence="1" key="1">
    <citation type="journal article" date="2022" name="bioRxiv">
        <title>Sequencing and chromosome-scale assembly of the giantPleurodeles waltlgenome.</title>
        <authorList>
            <person name="Brown T."/>
            <person name="Elewa A."/>
            <person name="Iarovenko S."/>
            <person name="Subramanian E."/>
            <person name="Araus A.J."/>
            <person name="Petzold A."/>
            <person name="Susuki M."/>
            <person name="Suzuki K.-i.T."/>
            <person name="Hayashi T."/>
            <person name="Toyoda A."/>
            <person name="Oliveira C."/>
            <person name="Osipova E."/>
            <person name="Leigh N.D."/>
            <person name="Simon A."/>
            <person name="Yun M.H."/>
        </authorList>
    </citation>
    <scope>NUCLEOTIDE SEQUENCE</scope>
    <source>
        <strain evidence="1">20211129_DDA</strain>
        <tissue evidence="1">Liver</tissue>
    </source>
</reference>
<proteinExistence type="predicted"/>
<organism evidence="1 2">
    <name type="scientific">Pleurodeles waltl</name>
    <name type="common">Iberian ribbed newt</name>
    <dbReference type="NCBI Taxonomy" id="8319"/>
    <lineage>
        <taxon>Eukaryota</taxon>
        <taxon>Metazoa</taxon>
        <taxon>Chordata</taxon>
        <taxon>Craniata</taxon>
        <taxon>Vertebrata</taxon>
        <taxon>Euteleostomi</taxon>
        <taxon>Amphibia</taxon>
        <taxon>Batrachia</taxon>
        <taxon>Caudata</taxon>
        <taxon>Salamandroidea</taxon>
        <taxon>Salamandridae</taxon>
        <taxon>Pleurodelinae</taxon>
        <taxon>Pleurodeles</taxon>
    </lineage>
</organism>
<evidence type="ECO:0000313" key="1">
    <source>
        <dbReference type="EMBL" id="KAJ1153886.1"/>
    </source>
</evidence>
<gene>
    <name evidence="1" type="ORF">NDU88_006644</name>
</gene>